<gene>
    <name evidence="2" type="ORF">TSUD_349400</name>
</gene>
<evidence type="ECO:0000259" key="1">
    <source>
        <dbReference type="Pfam" id="PF13966"/>
    </source>
</evidence>
<name>A0A2Z6NHL9_TRISU</name>
<keyword evidence="3" id="KW-1185">Reference proteome</keyword>
<organism evidence="2 3">
    <name type="scientific">Trifolium subterraneum</name>
    <name type="common">Subterranean clover</name>
    <dbReference type="NCBI Taxonomy" id="3900"/>
    <lineage>
        <taxon>Eukaryota</taxon>
        <taxon>Viridiplantae</taxon>
        <taxon>Streptophyta</taxon>
        <taxon>Embryophyta</taxon>
        <taxon>Tracheophyta</taxon>
        <taxon>Spermatophyta</taxon>
        <taxon>Magnoliopsida</taxon>
        <taxon>eudicotyledons</taxon>
        <taxon>Gunneridae</taxon>
        <taxon>Pentapetalae</taxon>
        <taxon>rosids</taxon>
        <taxon>fabids</taxon>
        <taxon>Fabales</taxon>
        <taxon>Fabaceae</taxon>
        <taxon>Papilionoideae</taxon>
        <taxon>50 kb inversion clade</taxon>
        <taxon>NPAAA clade</taxon>
        <taxon>Hologalegina</taxon>
        <taxon>IRL clade</taxon>
        <taxon>Trifolieae</taxon>
        <taxon>Trifolium</taxon>
    </lineage>
</organism>
<protein>
    <recommendedName>
        <fullName evidence="1">Reverse transcriptase zinc-binding domain-containing protein</fullName>
    </recommendedName>
</protein>
<feature type="domain" description="Reverse transcriptase zinc-binding" evidence="1">
    <location>
        <begin position="100"/>
        <end position="182"/>
    </location>
</feature>
<evidence type="ECO:0000313" key="3">
    <source>
        <dbReference type="Proteomes" id="UP000242715"/>
    </source>
</evidence>
<dbReference type="PANTHER" id="PTHR36617">
    <property type="entry name" value="PROTEIN, PUTATIVE-RELATED"/>
    <property type="match status" value="1"/>
</dbReference>
<dbReference type="Proteomes" id="UP000242715">
    <property type="component" value="Unassembled WGS sequence"/>
</dbReference>
<evidence type="ECO:0000313" key="2">
    <source>
        <dbReference type="EMBL" id="GAU44008.1"/>
    </source>
</evidence>
<dbReference type="EMBL" id="DF974009">
    <property type="protein sequence ID" value="GAU44008.1"/>
    <property type="molecule type" value="Genomic_DNA"/>
</dbReference>
<accession>A0A2Z6NHL9</accession>
<dbReference type="PANTHER" id="PTHR36617:SF5">
    <property type="entry name" value="OS05G0421675 PROTEIN"/>
    <property type="match status" value="1"/>
</dbReference>
<sequence length="186" mass="20502">MLVDRGGLWFRALAARYGVERGCVREGGRNGSSWWREIVRIRDGVDGLGGRWFREGVVRKVGDGTESYFYTNPWVGYWRGGVGVAETFVGVGGGDARGVSVRGAYQLLTSHPSDPLDDVLDLIWHKQVPLKVSIFPWRLLRDRLRTKTNLVTRGIITSEAQACVAGCGGTETAQHLFISCSIFGSL</sequence>
<dbReference type="Pfam" id="PF13966">
    <property type="entry name" value="zf-RVT"/>
    <property type="match status" value="1"/>
</dbReference>
<proteinExistence type="predicted"/>
<dbReference type="InterPro" id="IPR026960">
    <property type="entry name" value="RVT-Znf"/>
</dbReference>
<dbReference type="OrthoDB" id="1418194at2759"/>
<dbReference type="AlphaFoldDB" id="A0A2Z6NHL9"/>
<reference evidence="3" key="1">
    <citation type="journal article" date="2017" name="Front. Plant Sci.">
        <title>Climate Clever Clovers: New Paradigm to Reduce the Environmental Footprint of Ruminants by Breeding Low Methanogenic Forages Utilizing Haplotype Variation.</title>
        <authorList>
            <person name="Kaur P."/>
            <person name="Appels R."/>
            <person name="Bayer P.E."/>
            <person name="Keeble-Gagnere G."/>
            <person name="Wang J."/>
            <person name="Hirakawa H."/>
            <person name="Shirasawa K."/>
            <person name="Vercoe P."/>
            <person name="Stefanova K."/>
            <person name="Durmic Z."/>
            <person name="Nichols P."/>
            <person name="Revell C."/>
            <person name="Isobe S.N."/>
            <person name="Edwards D."/>
            <person name="Erskine W."/>
        </authorList>
    </citation>
    <scope>NUCLEOTIDE SEQUENCE [LARGE SCALE GENOMIC DNA]</scope>
    <source>
        <strain evidence="3">cv. Daliak</strain>
    </source>
</reference>